<protein>
    <submittedName>
        <fullName evidence="2">Uncharacterized protein</fullName>
    </submittedName>
</protein>
<reference evidence="2 3" key="1">
    <citation type="submission" date="2017-03" db="EMBL/GenBank/DDBJ databases">
        <title>Genome Survey of Euroglyphus maynei.</title>
        <authorList>
            <person name="Arlian L.G."/>
            <person name="Morgan M.S."/>
            <person name="Rider S.D."/>
        </authorList>
    </citation>
    <scope>NUCLEOTIDE SEQUENCE [LARGE SCALE GENOMIC DNA]</scope>
    <source>
        <strain evidence="2">Arlian Lab</strain>
        <tissue evidence="2">Whole body</tissue>
    </source>
</reference>
<evidence type="ECO:0000313" key="2">
    <source>
        <dbReference type="EMBL" id="OTF72659.1"/>
    </source>
</evidence>
<gene>
    <name evidence="2" type="ORF">BLA29_003635</name>
</gene>
<name>A0A1Y3AW02_EURMA</name>
<proteinExistence type="predicted"/>
<sequence>MLNDMNMTDPYWLFNDVNNPLSLALGNDLSPFLRSTSASSSSSSTTMTIKEPPTPTNFLPSGSSSTGITNSTNVQSKYSLK</sequence>
<dbReference type="EMBL" id="MUJZ01055205">
    <property type="protein sequence ID" value="OTF72659.1"/>
    <property type="molecule type" value="Genomic_DNA"/>
</dbReference>
<evidence type="ECO:0000256" key="1">
    <source>
        <dbReference type="SAM" id="MobiDB-lite"/>
    </source>
</evidence>
<keyword evidence="3" id="KW-1185">Reference proteome</keyword>
<feature type="compositionally biased region" description="Low complexity" evidence="1">
    <location>
        <begin position="61"/>
        <end position="73"/>
    </location>
</feature>
<dbReference type="Proteomes" id="UP000194236">
    <property type="component" value="Unassembled WGS sequence"/>
</dbReference>
<feature type="compositionally biased region" description="Low complexity" evidence="1">
    <location>
        <begin position="35"/>
        <end position="48"/>
    </location>
</feature>
<accession>A0A1Y3AW02</accession>
<organism evidence="2 3">
    <name type="scientific">Euroglyphus maynei</name>
    <name type="common">Mayne's house dust mite</name>
    <dbReference type="NCBI Taxonomy" id="6958"/>
    <lineage>
        <taxon>Eukaryota</taxon>
        <taxon>Metazoa</taxon>
        <taxon>Ecdysozoa</taxon>
        <taxon>Arthropoda</taxon>
        <taxon>Chelicerata</taxon>
        <taxon>Arachnida</taxon>
        <taxon>Acari</taxon>
        <taxon>Acariformes</taxon>
        <taxon>Sarcoptiformes</taxon>
        <taxon>Astigmata</taxon>
        <taxon>Psoroptidia</taxon>
        <taxon>Analgoidea</taxon>
        <taxon>Pyroglyphidae</taxon>
        <taxon>Pyroglyphinae</taxon>
        <taxon>Euroglyphus</taxon>
    </lineage>
</organism>
<evidence type="ECO:0000313" key="3">
    <source>
        <dbReference type="Proteomes" id="UP000194236"/>
    </source>
</evidence>
<feature type="region of interest" description="Disordered" evidence="1">
    <location>
        <begin position="34"/>
        <end position="81"/>
    </location>
</feature>
<dbReference type="AlphaFoldDB" id="A0A1Y3AW02"/>
<comment type="caution">
    <text evidence="2">The sequence shown here is derived from an EMBL/GenBank/DDBJ whole genome shotgun (WGS) entry which is preliminary data.</text>
</comment>